<reference evidence="2 3" key="1">
    <citation type="submission" date="2015-06" db="EMBL/GenBank/DDBJ databases">
        <title>Draft genome sequencing of a biphenyl-degrading bacterium, Janthinobacterium lividum MEG1.</title>
        <authorList>
            <person name="Shimodaira J."/>
            <person name="Hatta T."/>
        </authorList>
    </citation>
    <scope>NUCLEOTIDE SEQUENCE [LARGE SCALE GENOMIC DNA]</scope>
    <source>
        <strain evidence="2 3">MEG1</strain>
    </source>
</reference>
<evidence type="ECO:0000313" key="2">
    <source>
        <dbReference type="EMBL" id="OHV98709.1"/>
    </source>
</evidence>
<evidence type="ECO:0000313" key="3">
    <source>
        <dbReference type="Proteomes" id="UP000179840"/>
    </source>
</evidence>
<proteinExistence type="predicted"/>
<sequence length="221" mass="24408">MLIVLSQLALLTACSSTAVQSEAADKVVVASQVTEVVLPQDCSAESHKLVKERADGSDMHAQHLMGIKALYGVCDDPSLDVAIFYLSKSAKQFFPPSMFHLATALQLGGITSDRELLDLFRGAAERGFSKAEYNVVAYYLDIHSPVHDIAQGYAWHAFCAPHDFFCSMDEFDRRLSRMSKIELARGELLKAKLFEKMKTVEKMSDVFCCRGTSFGAGMGRH</sequence>
<accession>A0A1S1UF75</accession>
<name>A0A1S1UF75_9BURK</name>
<gene>
    <name evidence="2" type="ORF">AKG95_05795</name>
</gene>
<organism evidence="2 3">
    <name type="scientific">Janthinobacterium lividum</name>
    <dbReference type="NCBI Taxonomy" id="29581"/>
    <lineage>
        <taxon>Bacteria</taxon>
        <taxon>Pseudomonadati</taxon>
        <taxon>Pseudomonadota</taxon>
        <taxon>Betaproteobacteria</taxon>
        <taxon>Burkholderiales</taxon>
        <taxon>Oxalobacteraceae</taxon>
        <taxon>Janthinobacterium</taxon>
    </lineage>
</organism>
<comment type="caution">
    <text evidence="2">The sequence shown here is derived from an EMBL/GenBank/DDBJ whole genome shotgun (WGS) entry which is preliminary data.</text>
</comment>
<dbReference type="SUPFAM" id="SSF81901">
    <property type="entry name" value="HCP-like"/>
    <property type="match status" value="1"/>
</dbReference>
<dbReference type="EMBL" id="LFKP01000003">
    <property type="protein sequence ID" value="OHV98709.1"/>
    <property type="molecule type" value="Genomic_DNA"/>
</dbReference>
<dbReference type="Proteomes" id="UP000179840">
    <property type="component" value="Unassembled WGS sequence"/>
</dbReference>
<feature type="signal peptide" evidence="1">
    <location>
        <begin position="1"/>
        <end position="23"/>
    </location>
</feature>
<dbReference type="AlphaFoldDB" id="A0A1S1UF75"/>
<dbReference type="InterPro" id="IPR011990">
    <property type="entry name" value="TPR-like_helical_dom_sf"/>
</dbReference>
<feature type="chain" id="PRO_5010313198" description="Sel1 repeat family protein" evidence="1">
    <location>
        <begin position="24"/>
        <end position="221"/>
    </location>
</feature>
<keyword evidence="1" id="KW-0732">Signal</keyword>
<evidence type="ECO:0000256" key="1">
    <source>
        <dbReference type="SAM" id="SignalP"/>
    </source>
</evidence>
<evidence type="ECO:0008006" key="4">
    <source>
        <dbReference type="Google" id="ProtNLM"/>
    </source>
</evidence>
<dbReference type="Gene3D" id="1.25.40.10">
    <property type="entry name" value="Tetratricopeptide repeat domain"/>
    <property type="match status" value="1"/>
</dbReference>
<protein>
    <recommendedName>
        <fullName evidence="4">Sel1 repeat family protein</fullName>
    </recommendedName>
</protein>